<organism evidence="1 2">
    <name type="scientific">Tribolium castaneum</name>
    <name type="common">Red flour beetle</name>
    <dbReference type="NCBI Taxonomy" id="7070"/>
    <lineage>
        <taxon>Eukaryota</taxon>
        <taxon>Metazoa</taxon>
        <taxon>Ecdysozoa</taxon>
        <taxon>Arthropoda</taxon>
        <taxon>Hexapoda</taxon>
        <taxon>Insecta</taxon>
        <taxon>Pterygota</taxon>
        <taxon>Neoptera</taxon>
        <taxon>Endopterygota</taxon>
        <taxon>Coleoptera</taxon>
        <taxon>Polyphaga</taxon>
        <taxon>Cucujiformia</taxon>
        <taxon>Tenebrionidae</taxon>
        <taxon>Tenebrionidae incertae sedis</taxon>
        <taxon>Tribolium</taxon>
    </lineage>
</organism>
<proteinExistence type="predicted"/>
<reference evidence="1 2" key="2">
    <citation type="journal article" date="2010" name="Nucleic Acids Res.">
        <title>BeetleBase in 2010: revisions to provide comprehensive genomic information for Tribolium castaneum.</title>
        <authorList>
            <person name="Kim H.S."/>
            <person name="Murphy T."/>
            <person name="Xia J."/>
            <person name="Caragea D."/>
            <person name="Park Y."/>
            <person name="Beeman R.W."/>
            <person name="Lorenzen M.D."/>
            <person name="Butcher S."/>
            <person name="Manak J.R."/>
            <person name="Brown S.J."/>
        </authorList>
    </citation>
    <scope>NUCLEOTIDE SEQUENCE [LARGE SCALE GENOMIC DNA]</scope>
    <source>
        <strain evidence="1 2">Georgia GA2</strain>
    </source>
</reference>
<gene>
    <name evidence="1" type="primary">AUGUSTUS-3.0.2_31166</name>
    <name evidence="1" type="ORF">TcasGA2_TC031166</name>
</gene>
<dbReference type="AlphaFoldDB" id="A0A139W928"/>
<dbReference type="InParanoid" id="A0A139W928"/>
<evidence type="ECO:0000313" key="2">
    <source>
        <dbReference type="Proteomes" id="UP000007266"/>
    </source>
</evidence>
<accession>A0A139W928</accession>
<sequence length="67" mass="7686">MYFYRKLSRIFSLPDANCFKSKFEEAKKITQKSEDSEVICPKSTSANTEEVTTKLDKLEVSGKEESN</sequence>
<evidence type="ECO:0000313" key="1">
    <source>
        <dbReference type="EMBL" id="KXZ75797.1"/>
    </source>
</evidence>
<protein>
    <submittedName>
        <fullName evidence="1">Uncharacterized protein</fullName>
    </submittedName>
</protein>
<name>A0A139W928_TRICA</name>
<dbReference type="EMBL" id="KQ972715">
    <property type="protein sequence ID" value="KXZ75797.1"/>
    <property type="molecule type" value="Genomic_DNA"/>
</dbReference>
<reference evidence="1 2" key="1">
    <citation type="journal article" date="2008" name="Nature">
        <title>The genome of the model beetle and pest Tribolium castaneum.</title>
        <authorList>
            <consortium name="Tribolium Genome Sequencing Consortium"/>
            <person name="Richards S."/>
            <person name="Gibbs R.A."/>
            <person name="Weinstock G.M."/>
            <person name="Brown S.J."/>
            <person name="Denell R."/>
            <person name="Beeman R.W."/>
            <person name="Gibbs R."/>
            <person name="Beeman R.W."/>
            <person name="Brown S.J."/>
            <person name="Bucher G."/>
            <person name="Friedrich M."/>
            <person name="Grimmelikhuijzen C.J."/>
            <person name="Klingler M."/>
            <person name="Lorenzen M."/>
            <person name="Richards S."/>
            <person name="Roth S."/>
            <person name="Schroder R."/>
            <person name="Tautz D."/>
            <person name="Zdobnov E.M."/>
            <person name="Muzny D."/>
            <person name="Gibbs R.A."/>
            <person name="Weinstock G.M."/>
            <person name="Attaway T."/>
            <person name="Bell S."/>
            <person name="Buhay C.J."/>
            <person name="Chandrabose M.N."/>
            <person name="Chavez D."/>
            <person name="Clerk-Blankenburg K.P."/>
            <person name="Cree A."/>
            <person name="Dao M."/>
            <person name="Davis C."/>
            <person name="Chacko J."/>
            <person name="Dinh H."/>
            <person name="Dugan-Rocha S."/>
            <person name="Fowler G."/>
            <person name="Garner T.T."/>
            <person name="Garnes J."/>
            <person name="Gnirke A."/>
            <person name="Hawes A."/>
            <person name="Hernandez J."/>
            <person name="Hines S."/>
            <person name="Holder M."/>
            <person name="Hume J."/>
            <person name="Jhangiani S.N."/>
            <person name="Joshi V."/>
            <person name="Khan Z.M."/>
            <person name="Jackson L."/>
            <person name="Kovar C."/>
            <person name="Kowis A."/>
            <person name="Lee S."/>
            <person name="Lewis L.R."/>
            <person name="Margolis J."/>
            <person name="Morgan M."/>
            <person name="Nazareth L.V."/>
            <person name="Nguyen N."/>
            <person name="Okwuonu G."/>
            <person name="Parker D."/>
            <person name="Richards S."/>
            <person name="Ruiz S.J."/>
            <person name="Santibanez J."/>
            <person name="Savard J."/>
            <person name="Scherer S.E."/>
            <person name="Schneider B."/>
            <person name="Sodergren E."/>
            <person name="Tautz D."/>
            <person name="Vattahil S."/>
            <person name="Villasana D."/>
            <person name="White C.S."/>
            <person name="Wright R."/>
            <person name="Park Y."/>
            <person name="Beeman R.W."/>
            <person name="Lord J."/>
            <person name="Oppert B."/>
            <person name="Lorenzen M."/>
            <person name="Brown S."/>
            <person name="Wang L."/>
            <person name="Savard J."/>
            <person name="Tautz D."/>
            <person name="Richards S."/>
            <person name="Weinstock G."/>
            <person name="Gibbs R.A."/>
            <person name="Liu Y."/>
            <person name="Worley K."/>
            <person name="Weinstock G."/>
            <person name="Elsik C.G."/>
            <person name="Reese J.T."/>
            <person name="Elhaik E."/>
            <person name="Landan G."/>
            <person name="Graur D."/>
            <person name="Arensburger P."/>
            <person name="Atkinson P."/>
            <person name="Beeman R.W."/>
            <person name="Beidler J."/>
            <person name="Brown S.J."/>
            <person name="Demuth J.P."/>
            <person name="Drury D.W."/>
            <person name="Du Y.Z."/>
            <person name="Fujiwara H."/>
            <person name="Lorenzen M."/>
            <person name="Maselli V."/>
            <person name="Osanai M."/>
            <person name="Park Y."/>
            <person name="Robertson H.M."/>
            <person name="Tu Z."/>
            <person name="Wang J.J."/>
            <person name="Wang S."/>
            <person name="Richards S."/>
            <person name="Song H."/>
            <person name="Zhang L."/>
            <person name="Sodergren E."/>
            <person name="Werner D."/>
            <person name="Stanke M."/>
            <person name="Morgenstern B."/>
            <person name="Solovyev V."/>
            <person name="Kosarev P."/>
            <person name="Brown G."/>
            <person name="Chen H.C."/>
            <person name="Ermolaeva O."/>
            <person name="Hlavina W."/>
            <person name="Kapustin Y."/>
            <person name="Kiryutin B."/>
            <person name="Kitts P."/>
            <person name="Maglott D."/>
            <person name="Pruitt K."/>
            <person name="Sapojnikov V."/>
            <person name="Souvorov A."/>
            <person name="Mackey A.J."/>
            <person name="Waterhouse R.M."/>
            <person name="Wyder S."/>
            <person name="Zdobnov E.M."/>
            <person name="Zdobnov E.M."/>
            <person name="Wyder S."/>
            <person name="Kriventseva E.V."/>
            <person name="Kadowaki T."/>
            <person name="Bork P."/>
            <person name="Aranda M."/>
            <person name="Bao R."/>
            <person name="Beermann A."/>
            <person name="Berns N."/>
            <person name="Bolognesi R."/>
            <person name="Bonneton F."/>
            <person name="Bopp D."/>
            <person name="Brown S.J."/>
            <person name="Bucher G."/>
            <person name="Butts T."/>
            <person name="Chaumot A."/>
            <person name="Denell R.E."/>
            <person name="Ferrier D.E."/>
            <person name="Friedrich M."/>
            <person name="Gordon C.M."/>
            <person name="Jindra M."/>
            <person name="Klingler M."/>
            <person name="Lan Q."/>
            <person name="Lattorff H.M."/>
            <person name="Laudet V."/>
            <person name="von Levetsow C."/>
            <person name="Liu Z."/>
            <person name="Lutz R."/>
            <person name="Lynch J.A."/>
            <person name="da Fonseca R.N."/>
            <person name="Posnien N."/>
            <person name="Reuter R."/>
            <person name="Roth S."/>
            <person name="Savard J."/>
            <person name="Schinko J.B."/>
            <person name="Schmitt C."/>
            <person name="Schoppmeier M."/>
            <person name="Schroder R."/>
            <person name="Shippy T.D."/>
            <person name="Simonnet F."/>
            <person name="Marques-Souza H."/>
            <person name="Tautz D."/>
            <person name="Tomoyasu Y."/>
            <person name="Trauner J."/>
            <person name="Van der Zee M."/>
            <person name="Vervoort M."/>
            <person name="Wittkopp N."/>
            <person name="Wimmer E.A."/>
            <person name="Yang X."/>
            <person name="Jones A.K."/>
            <person name="Sattelle D.B."/>
            <person name="Ebert P.R."/>
            <person name="Nelson D."/>
            <person name="Scott J.G."/>
            <person name="Beeman R.W."/>
            <person name="Muthukrishnan S."/>
            <person name="Kramer K.J."/>
            <person name="Arakane Y."/>
            <person name="Beeman R.W."/>
            <person name="Zhu Q."/>
            <person name="Hogenkamp D."/>
            <person name="Dixit R."/>
            <person name="Oppert B."/>
            <person name="Jiang H."/>
            <person name="Zou Z."/>
            <person name="Marshall J."/>
            <person name="Elpidina E."/>
            <person name="Vinokurov K."/>
            <person name="Oppert C."/>
            <person name="Zou Z."/>
            <person name="Evans J."/>
            <person name="Lu Z."/>
            <person name="Zhao P."/>
            <person name="Sumathipala N."/>
            <person name="Altincicek B."/>
            <person name="Vilcinskas A."/>
            <person name="Williams M."/>
            <person name="Hultmark D."/>
            <person name="Hetru C."/>
            <person name="Jiang H."/>
            <person name="Grimmelikhuijzen C.J."/>
            <person name="Hauser F."/>
            <person name="Cazzamali G."/>
            <person name="Williamson M."/>
            <person name="Park Y."/>
            <person name="Li B."/>
            <person name="Tanaka Y."/>
            <person name="Predel R."/>
            <person name="Neupert S."/>
            <person name="Schachtner J."/>
            <person name="Verleyen P."/>
            <person name="Raible F."/>
            <person name="Bork P."/>
            <person name="Friedrich M."/>
            <person name="Walden K.K."/>
            <person name="Robertson H.M."/>
            <person name="Angeli S."/>
            <person name="Foret S."/>
            <person name="Bucher G."/>
            <person name="Schuetz S."/>
            <person name="Maleszka R."/>
            <person name="Wimmer E.A."/>
            <person name="Beeman R.W."/>
            <person name="Lorenzen M."/>
            <person name="Tomoyasu Y."/>
            <person name="Miller S.C."/>
            <person name="Grossmann D."/>
            <person name="Bucher G."/>
        </authorList>
    </citation>
    <scope>NUCLEOTIDE SEQUENCE [LARGE SCALE GENOMIC DNA]</scope>
    <source>
        <strain evidence="1 2">Georgia GA2</strain>
    </source>
</reference>
<keyword evidence="2" id="KW-1185">Reference proteome</keyword>
<dbReference type="Proteomes" id="UP000007266">
    <property type="component" value="Unassembled WGS sequence"/>
</dbReference>